<dbReference type="EMBL" id="JAPEUV010000025">
    <property type="protein sequence ID" value="KAJ4339067.1"/>
    <property type="molecule type" value="Genomic_DNA"/>
</dbReference>
<organism evidence="2 3">
    <name type="scientific">Didymella glomerata</name>
    <dbReference type="NCBI Taxonomy" id="749621"/>
    <lineage>
        <taxon>Eukaryota</taxon>
        <taxon>Fungi</taxon>
        <taxon>Dikarya</taxon>
        <taxon>Ascomycota</taxon>
        <taxon>Pezizomycotina</taxon>
        <taxon>Dothideomycetes</taxon>
        <taxon>Pleosporomycetidae</taxon>
        <taxon>Pleosporales</taxon>
        <taxon>Pleosporineae</taxon>
        <taxon>Didymellaceae</taxon>
        <taxon>Didymella</taxon>
    </lineage>
</organism>
<reference evidence="2" key="1">
    <citation type="submission" date="2022-10" db="EMBL/GenBank/DDBJ databases">
        <title>Tapping the CABI collections for fungal endophytes: first genome assemblies for Collariella, Neodidymelliopsis, Ascochyta clinopodiicola, Didymella pomorum, Didymosphaeria variabile, Neocosmospora piperis and Neocucurbitaria cava.</title>
        <authorList>
            <person name="Hill R."/>
        </authorList>
    </citation>
    <scope>NUCLEOTIDE SEQUENCE</scope>
    <source>
        <strain evidence="2">IMI 360193</strain>
    </source>
</reference>
<feature type="compositionally biased region" description="Low complexity" evidence="1">
    <location>
        <begin position="44"/>
        <end position="53"/>
    </location>
</feature>
<comment type="caution">
    <text evidence="2">The sequence shown here is derived from an EMBL/GenBank/DDBJ whole genome shotgun (WGS) entry which is preliminary data.</text>
</comment>
<feature type="region of interest" description="Disordered" evidence="1">
    <location>
        <begin position="1"/>
        <end position="53"/>
    </location>
</feature>
<dbReference type="Proteomes" id="UP001140562">
    <property type="component" value="Unassembled WGS sequence"/>
</dbReference>
<protein>
    <submittedName>
        <fullName evidence="2">Uncharacterized protein</fullName>
    </submittedName>
</protein>
<evidence type="ECO:0000313" key="3">
    <source>
        <dbReference type="Proteomes" id="UP001140562"/>
    </source>
</evidence>
<dbReference type="OrthoDB" id="3771551at2759"/>
<gene>
    <name evidence="2" type="ORF">N0V87_003502</name>
</gene>
<keyword evidence="3" id="KW-1185">Reference proteome</keyword>
<evidence type="ECO:0000313" key="2">
    <source>
        <dbReference type="EMBL" id="KAJ4339067.1"/>
    </source>
</evidence>
<feature type="compositionally biased region" description="Low complexity" evidence="1">
    <location>
        <begin position="1"/>
        <end position="17"/>
    </location>
</feature>
<sequence>MAIEASKTSTPTATPAKRPVEPEPEPISPFAFAPELARKKQKPSPKGSSSKVISLLPGSDENFQVSVRLHSKFDVFPEALRTALEHMHRAAYVAYMDDVDTESHPVAKLTYSVVTGQRLSPYKESDFAFMTHKTDFKNPSMANMWLLKSFWNHNKHNLDGADFVRLEVKDVENPAMLWLYSVRPHEVGWALDRSGCLSFCATRVVGDKLHHRVAFVECKFIKVEGGV</sequence>
<dbReference type="AlphaFoldDB" id="A0A9W8X243"/>
<proteinExistence type="predicted"/>
<accession>A0A9W8X243</accession>
<evidence type="ECO:0000256" key="1">
    <source>
        <dbReference type="SAM" id="MobiDB-lite"/>
    </source>
</evidence>
<name>A0A9W8X243_9PLEO</name>